<dbReference type="Pfam" id="PF13531">
    <property type="entry name" value="SBP_bac_11"/>
    <property type="match status" value="1"/>
</dbReference>
<proteinExistence type="inferred from homology"/>
<accession>A0A1I7K061</accession>
<keyword evidence="4" id="KW-0732">Signal</keyword>
<name>A0A1I7K061_9GAMM</name>
<dbReference type="PROSITE" id="PS00757">
    <property type="entry name" value="PROK_SULFATE_BIND_2"/>
    <property type="match status" value="1"/>
</dbReference>
<dbReference type="AlphaFoldDB" id="A0A1I7K061"/>
<dbReference type="RefSeq" id="WP_092553627.1">
    <property type="nucleotide sequence ID" value="NZ_CAWRBG010000073.1"/>
</dbReference>
<dbReference type="GO" id="GO:0042597">
    <property type="term" value="C:periplasmic space"/>
    <property type="evidence" value="ECO:0007669"/>
    <property type="project" value="UniProtKB-SubCell"/>
</dbReference>
<dbReference type="NCBIfam" id="NF008106">
    <property type="entry name" value="PRK10852.1"/>
    <property type="match status" value="1"/>
</dbReference>
<dbReference type="InterPro" id="IPR034408">
    <property type="entry name" value="Sulphate/thiosulphate_BS"/>
</dbReference>
<organism evidence="6 7">
    <name type="scientific">Xenorhabdus koppenhoeferi</name>
    <dbReference type="NCBI Taxonomy" id="351659"/>
    <lineage>
        <taxon>Bacteria</taxon>
        <taxon>Pseudomonadati</taxon>
        <taxon>Pseudomonadota</taxon>
        <taxon>Gammaproteobacteria</taxon>
        <taxon>Enterobacterales</taxon>
        <taxon>Morganellaceae</taxon>
        <taxon>Xenorhabdus</taxon>
    </lineage>
</organism>
<dbReference type="NCBIfam" id="NF008022">
    <property type="entry name" value="PRK10752.1"/>
    <property type="match status" value="1"/>
</dbReference>
<dbReference type="GO" id="GO:1901681">
    <property type="term" value="F:sulfur compound binding"/>
    <property type="evidence" value="ECO:0007669"/>
    <property type="project" value="InterPro"/>
</dbReference>
<evidence type="ECO:0000256" key="2">
    <source>
        <dbReference type="ARBA" id="ARBA00006099"/>
    </source>
</evidence>
<keyword evidence="5" id="KW-0574">Periplasm</keyword>
<dbReference type="STRING" id="351659.SAMN05421784_14318"/>
<comment type="subcellular location">
    <subcellularLocation>
        <location evidence="1">Periplasm</location>
    </subcellularLocation>
</comment>
<dbReference type="CDD" id="cd01005">
    <property type="entry name" value="PBP2_CysP"/>
    <property type="match status" value="1"/>
</dbReference>
<sequence>MVKNDNSLGEHVTVIMNAWVIKLNIRRYCASAVFLLTLAIVTSNAWAKEVQLLNVSYDPTRELYQQYDEAFSKYWHQKTGNNVKIRQSHGGSGKQATSVINGLQADVVTLALAYDVNAIAKSGRIDKNWLKLLPDNSAPYTSTIVFLVRKGNPKQIKDWSDLIRPDVSVVTPNPKTSGGARWNYLAAWGYGLEHNNQNQDKAKEFIKTLYKNVEVLDSGARGATNTFVERGIGDVLIAWENEALMANNTLGKGKFEIVTPSISILAEPTVAVVDKVVDKRGTRELATEYLKYLYSPTGQEIAVRNYYRPRDKAIAEKYRAVFPELKLFTIDEVFGGWGKAQKEHFATGGIFDEIIRR</sequence>
<dbReference type="PANTHER" id="PTHR30368:SF2">
    <property type="entry name" value="SULFATE-BINDING PROTEIN"/>
    <property type="match status" value="1"/>
</dbReference>
<dbReference type="EMBL" id="FPBJ01000043">
    <property type="protein sequence ID" value="SFU90856.1"/>
    <property type="molecule type" value="Genomic_DNA"/>
</dbReference>
<evidence type="ECO:0000313" key="7">
    <source>
        <dbReference type="Proteomes" id="UP000242496"/>
    </source>
</evidence>
<protein>
    <submittedName>
        <fullName evidence="6">Sulfate transport system substrate-binding protein</fullName>
    </submittedName>
</protein>
<keyword evidence="7" id="KW-1185">Reference proteome</keyword>
<evidence type="ECO:0000256" key="1">
    <source>
        <dbReference type="ARBA" id="ARBA00004418"/>
    </source>
</evidence>
<dbReference type="NCBIfam" id="TIGR00971">
    <property type="entry name" value="3a0106s03"/>
    <property type="match status" value="1"/>
</dbReference>
<comment type="similarity">
    <text evidence="2">Belongs to the prokaryotic sulfate-binding protein family.</text>
</comment>
<dbReference type="InterPro" id="IPR005669">
    <property type="entry name" value="Thiosulph/SO4-bd"/>
</dbReference>
<evidence type="ECO:0000256" key="3">
    <source>
        <dbReference type="ARBA" id="ARBA00022448"/>
    </source>
</evidence>
<gene>
    <name evidence="6" type="ORF">SAMN05421784_14318</name>
</gene>
<evidence type="ECO:0000256" key="5">
    <source>
        <dbReference type="ARBA" id="ARBA00022764"/>
    </source>
</evidence>
<dbReference type="GO" id="GO:1902358">
    <property type="term" value="P:sulfate transmembrane transport"/>
    <property type="evidence" value="ECO:0007669"/>
    <property type="project" value="InterPro"/>
</dbReference>
<evidence type="ECO:0000313" key="6">
    <source>
        <dbReference type="EMBL" id="SFU90856.1"/>
    </source>
</evidence>
<dbReference type="SUPFAM" id="SSF53850">
    <property type="entry name" value="Periplasmic binding protein-like II"/>
    <property type="match status" value="1"/>
</dbReference>
<reference evidence="7" key="1">
    <citation type="submission" date="2016-10" db="EMBL/GenBank/DDBJ databases">
        <authorList>
            <person name="Varghese N."/>
            <person name="Submissions S."/>
        </authorList>
    </citation>
    <scope>NUCLEOTIDE SEQUENCE [LARGE SCALE GENOMIC DNA]</scope>
    <source>
        <strain evidence="7">DSM 18168</strain>
    </source>
</reference>
<dbReference type="Gene3D" id="3.40.190.10">
    <property type="entry name" value="Periplasmic binding protein-like II"/>
    <property type="match status" value="2"/>
</dbReference>
<evidence type="ECO:0000256" key="4">
    <source>
        <dbReference type="ARBA" id="ARBA00022729"/>
    </source>
</evidence>
<dbReference type="Proteomes" id="UP000242496">
    <property type="component" value="Unassembled WGS sequence"/>
</dbReference>
<dbReference type="PANTHER" id="PTHR30368">
    <property type="entry name" value="SULFATE-BINDING PROTEIN"/>
    <property type="match status" value="1"/>
</dbReference>
<dbReference type="GO" id="GO:0140104">
    <property type="term" value="F:molecular carrier activity"/>
    <property type="evidence" value="ECO:0007669"/>
    <property type="project" value="InterPro"/>
</dbReference>
<dbReference type="OrthoDB" id="9802127at2"/>
<keyword evidence="3" id="KW-0813">Transport</keyword>